<keyword evidence="1" id="KW-1133">Transmembrane helix</keyword>
<gene>
    <name evidence="2" type="ORF">ENU74_06135</name>
</gene>
<keyword evidence="1" id="KW-0812">Transmembrane</keyword>
<accession>A0A7V3ZW53</accession>
<sequence>MRRVLLVFLIYLFFLLESLFPKFFPKMSIILFIVNAFSLPLFFSTLLGFFLGFLFDLNNIPIFGLNTLLFAAFGFLIPYFRHYLLPTTYNYFFSLLLIIILFSLINKSFFLVSFLFTLVTFFLLKDKVKYEKKI</sequence>
<feature type="transmembrane region" description="Helical" evidence="1">
    <location>
        <begin position="92"/>
        <end position="124"/>
    </location>
</feature>
<evidence type="ECO:0008006" key="3">
    <source>
        <dbReference type="Google" id="ProtNLM"/>
    </source>
</evidence>
<name>A0A7V3ZW53_UNCW3</name>
<comment type="caution">
    <text evidence="2">The sequence shown here is derived from an EMBL/GenBank/DDBJ whole genome shotgun (WGS) entry which is preliminary data.</text>
</comment>
<feature type="transmembrane region" description="Helical" evidence="1">
    <location>
        <begin position="29"/>
        <end position="55"/>
    </location>
</feature>
<reference evidence="2" key="1">
    <citation type="journal article" date="2020" name="mSystems">
        <title>Genome- and Community-Level Interaction Insights into Carbon Utilization and Element Cycling Functions of Hydrothermarchaeota in Hydrothermal Sediment.</title>
        <authorList>
            <person name="Zhou Z."/>
            <person name="Liu Y."/>
            <person name="Xu W."/>
            <person name="Pan J."/>
            <person name="Luo Z.H."/>
            <person name="Li M."/>
        </authorList>
    </citation>
    <scope>NUCLEOTIDE SEQUENCE [LARGE SCALE GENOMIC DNA]</scope>
    <source>
        <strain evidence="2">SpSt-697</strain>
    </source>
</reference>
<proteinExistence type="predicted"/>
<dbReference type="EMBL" id="DTDR01000147">
    <property type="protein sequence ID" value="HGK64148.1"/>
    <property type="molecule type" value="Genomic_DNA"/>
</dbReference>
<organism evidence="2">
    <name type="scientific">candidate division WOR-3 bacterium</name>
    <dbReference type="NCBI Taxonomy" id="2052148"/>
    <lineage>
        <taxon>Bacteria</taxon>
        <taxon>Bacteria division WOR-3</taxon>
    </lineage>
</organism>
<evidence type="ECO:0000313" key="2">
    <source>
        <dbReference type="EMBL" id="HGK64148.1"/>
    </source>
</evidence>
<dbReference type="AlphaFoldDB" id="A0A7V3ZW53"/>
<protein>
    <recommendedName>
        <fullName evidence="3">Rod shape-determining protein MreD</fullName>
    </recommendedName>
</protein>
<keyword evidence="1" id="KW-0472">Membrane</keyword>
<feature type="transmembrane region" description="Helical" evidence="1">
    <location>
        <begin position="62"/>
        <end position="80"/>
    </location>
</feature>
<evidence type="ECO:0000256" key="1">
    <source>
        <dbReference type="SAM" id="Phobius"/>
    </source>
</evidence>